<gene>
    <name evidence="2" type="ORF">C5167_035598</name>
</gene>
<organism evidence="2 3">
    <name type="scientific">Papaver somniferum</name>
    <name type="common">Opium poppy</name>
    <dbReference type="NCBI Taxonomy" id="3469"/>
    <lineage>
        <taxon>Eukaryota</taxon>
        <taxon>Viridiplantae</taxon>
        <taxon>Streptophyta</taxon>
        <taxon>Embryophyta</taxon>
        <taxon>Tracheophyta</taxon>
        <taxon>Spermatophyta</taxon>
        <taxon>Magnoliopsida</taxon>
        <taxon>Ranunculales</taxon>
        <taxon>Papaveraceae</taxon>
        <taxon>Papaveroideae</taxon>
        <taxon>Papaver</taxon>
    </lineage>
</organism>
<feature type="region of interest" description="Disordered" evidence="1">
    <location>
        <begin position="202"/>
        <end position="233"/>
    </location>
</feature>
<sequence length="305" mass="34116">MLERIYDNSPFIDLDDESQSWENEFKFLIDEKIDLAYFSDASMSSPLFVSPNSVLGDNVVMDTDDFFDSIYGPDSVSTDSNEEEVELDGLIDIHVGLDSDSPEYPSNLGKRNFSELSQNTQTFSPLTDYAEFSDWDFKIRDDGHLRDIVKKSVYAVGESSSALPAFIDLSSPNRSDEQFFTPENELSRIVKPAFIITFSSSSSDFSASPSSISPLESCGHSSSPDIPPPSPPDYNLELPLNQKVFNQYGTFFEESEKVNLDSTPIEEKIVSMANVAEEGNQGSQVKLYKLKLDPSELPLQKKQRL</sequence>
<dbReference type="Proteomes" id="UP000316621">
    <property type="component" value="Chromosome 7"/>
</dbReference>
<name>A0A4Y7KKK2_PAPSO</name>
<proteinExistence type="predicted"/>
<dbReference type="Gramene" id="RZC72415">
    <property type="protein sequence ID" value="RZC72415"/>
    <property type="gene ID" value="C5167_035598"/>
</dbReference>
<keyword evidence="3" id="KW-1185">Reference proteome</keyword>
<dbReference type="AlphaFoldDB" id="A0A4Y7KKK2"/>
<dbReference type="EMBL" id="CM010721">
    <property type="protein sequence ID" value="RZC72415.1"/>
    <property type="molecule type" value="Genomic_DNA"/>
</dbReference>
<reference evidence="2 3" key="1">
    <citation type="journal article" date="2018" name="Science">
        <title>The opium poppy genome and morphinan production.</title>
        <authorList>
            <person name="Guo L."/>
            <person name="Winzer T."/>
            <person name="Yang X."/>
            <person name="Li Y."/>
            <person name="Ning Z."/>
            <person name="He Z."/>
            <person name="Teodor R."/>
            <person name="Lu Y."/>
            <person name="Bowser T.A."/>
            <person name="Graham I.A."/>
            <person name="Ye K."/>
        </authorList>
    </citation>
    <scope>NUCLEOTIDE SEQUENCE [LARGE SCALE GENOMIC DNA]</scope>
    <source>
        <strain evidence="3">cv. HN1</strain>
        <tissue evidence="2">Leaves</tissue>
    </source>
</reference>
<protein>
    <submittedName>
        <fullName evidence="2">Uncharacterized protein</fullName>
    </submittedName>
</protein>
<evidence type="ECO:0000313" key="2">
    <source>
        <dbReference type="EMBL" id="RZC72415.1"/>
    </source>
</evidence>
<evidence type="ECO:0000256" key="1">
    <source>
        <dbReference type="SAM" id="MobiDB-lite"/>
    </source>
</evidence>
<accession>A0A4Y7KKK2</accession>
<feature type="compositionally biased region" description="Low complexity" evidence="1">
    <location>
        <begin position="202"/>
        <end position="214"/>
    </location>
</feature>
<evidence type="ECO:0000313" key="3">
    <source>
        <dbReference type="Proteomes" id="UP000316621"/>
    </source>
</evidence>